<dbReference type="PROSITE" id="PS51007">
    <property type="entry name" value="CYTC"/>
    <property type="match status" value="1"/>
</dbReference>
<keyword evidence="8" id="KW-1185">Reference proteome</keyword>
<feature type="domain" description="Cytochrome c" evidence="6">
    <location>
        <begin position="19"/>
        <end position="129"/>
    </location>
</feature>
<dbReference type="InterPro" id="IPR036909">
    <property type="entry name" value="Cyt_c-like_dom_sf"/>
</dbReference>
<evidence type="ECO:0000256" key="4">
    <source>
        <dbReference type="PROSITE-ProRule" id="PRU00433"/>
    </source>
</evidence>
<dbReference type="Proteomes" id="UP000314011">
    <property type="component" value="Unassembled WGS sequence"/>
</dbReference>
<dbReference type="Gene3D" id="1.10.760.10">
    <property type="entry name" value="Cytochrome c-like domain"/>
    <property type="match status" value="1"/>
</dbReference>
<organism evidence="7 8">
    <name type="scientific">Pelagovum pacificum</name>
    <dbReference type="NCBI Taxonomy" id="2588711"/>
    <lineage>
        <taxon>Bacteria</taxon>
        <taxon>Pseudomonadati</taxon>
        <taxon>Pseudomonadota</taxon>
        <taxon>Alphaproteobacteria</taxon>
        <taxon>Rhodobacterales</taxon>
        <taxon>Paracoccaceae</taxon>
        <taxon>Pelagovum</taxon>
    </lineage>
</organism>
<gene>
    <name evidence="7" type="ORF">FHY64_00890</name>
</gene>
<dbReference type="Pfam" id="PF00034">
    <property type="entry name" value="Cytochrom_C"/>
    <property type="match status" value="1"/>
</dbReference>
<dbReference type="EMBL" id="VFFF01000001">
    <property type="protein sequence ID" value="TNY31892.1"/>
    <property type="molecule type" value="Genomic_DNA"/>
</dbReference>
<proteinExistence type="predicted"/>
<dbReference type="GO" id="GO:0020037">
    <property type="term" value="F:heme binding"/>
    <property type="evidence" value="ECO:0007669"/>
    <property type="project" value="InterPro"/>
</dbReference>
<evidence type="ECO:0000259" key="6">
    <source>
        <dbReference type="PROSITE" id="PS51007"/>
    </source>
</evidence>
<name>A0A5C5GAS0_9RHOB</name>
<dbReference type="AlphaFoldDB" id="A0A5C5GAS0"/>
<evidence type="ECO:0000256" key="3">
    <source>
        <dbReference type="ARBA" id="ARBA00023004"/>
    </source>
</evidence>
<evidence type="ECO:0000256" key="1">
    <source>
        <dbReference type="ARBA" id="ARBA00022617"/>
    </source>
</evidence>
<dbReference type="OrthoDB" id="5514238at2"/>
<dbReference type="InterPro" id="IPR009056">
    <property type="entry name" value="Cyt_c-like_dom"/>
</dbReference>
<feature type="chain" id="PRO_5023140489" evidence="5">
    <location>
        <begin position="18"/>
        <end position="130"/>
    </location>
</feature>
<protein>
    <submittedName>
        <fullName evidence="7">Cytochrome c</fullName>
    </submittedName>
</protein>
<evidence type="ECO:0000256" key="2">
    <source>
        <dbReference type="ARBA" id="ARBA00022723"/>
    </source>
</evidence>
<dbReference type="RefSeq" id="WP_140192573.1">
    <property type="nucleotide sequence ID" value="NZ_CP065915.1"/>
</dbReference>
<keyword evidence="3 4" id="KW-0408">Iron</keyword>
<accession>A0A5C5GAS0</accession>
<dbReference type="GO" id="GO:0046872">
    <property type="term" value="F:metal ion binding"/>
    <property type="evidence" value="ECO:0007669"/>
    <property type="project" value="UniProtKB-KW"/>
</dbReference>
<sequence length="130" mass="14007">MQRTIPLLLLIPLAACAPEPQVDGAMLFQQDCAACHGADAMGDGPFGHQLIRQPPDLTRLTERAGGTFPRNYVMSVIDGYHRDASFSAAMPEFGASDLGPMIVVEEEPGIGTPVPARLWALADYLESVQR</sequence>
<keyword evidence="2 4" id="KW-0479">Metal-binding</keyword>
<evidence type="ECO:0000256" key="5">
    <source>
        <dbReference type="SAM" id="SignalP"/>
    </source>
</evidence>
<dbReference type="GO" id="GO:0009055">
    <property type="term" value="F:electron transfer activity"/>
    <property type="evidence" value="ECO:0007669"/>
    <property type="project" value="InterPro"/>
</dbReference>
<evidence type="ECO:0000313" key="8">
    <source>
        <dbReference type="Proteomes" id="UP000314011"/>
    </source>
</evidence>
<keyword evidence="1 4" id="KW-0349">Heme</keyword>
<reference evidence="7 8" key="1">
    <citation type="submission" date="2019-06" db="EMBL/GenBank/DDBJ databases">
        <title>Genome of new Rhodobacteraceae sp. SM1903.</title>
        <authorList>
            <person name="Ren X."/>
        </authorList>
    </citation>
    <scope>NUCLEOTIDE SEQUENCE [LARGE SCALE GENOMIC DNA]</scope>
    <source>
        <strain evidence="7 8">SM1903</strain>
    </source>
</reference>
<evidence type="ECO:0000313" key="7">
    <source>
        <dbReference type="EMBL" id="TNY31892.1"/>
    </source>
</evidence>
<dbReference type="SUPFAM" id="SSF46626">
    <property type="entry name" value="Cytochrome c"/>
    <property type="match status" value="1"/>
</dbReference>
<keyword evidence="5" id="KW-0732">Signal</keyword>
<feature type="signal peptide" evidence="5">
    <location>
        <begin position="1"/>
        <end position="17"/>
    </location>
</feature>
<comment type="caution">
    <text evidence="7">The sequence shown here is derived from an EMBL/GenBank/DDBJ whole genome shotgun (WGS) entry which is preliminary data.</text>
</comment>